<dbReference type="Proteomes" id="UP000228934">
    <property type="component" value="Unassembled WGS sequence"/>
</dbReference>
<organism evidence="2 3">
    <name type="scientific">Aquarana catesbeiana</name>
    <name type="common">American bullfrog</name>
    <name type="synonym">Rana catesbeiana</name>
    <dbReference type="NCBI Taxonomy" id="8400"/>
    <lineage>
        <taxon>Eukaryota</taxon>
        <taxon>Metazoa</taxon>
        <taxon>Chordata</taxon>
        <taxon>Craniata</taxon>
        <taxon>Vertebrata</taxon>
        <taxon>Euteleostomi</taxon>
        <taxon>Amphibia</taxon>
        <taxon>Batrachia</taxon>
        <taxon>Anura</taxon>
        <taxon>Neobatrachia</taxon>
        <taxon>Ranoidea</taxon>
        <taxon>Ranidae</taxon>
        <taxon>Aquarana</taxon>
    </lineage>
</organism>
<sequence>MMEKQPPLTSPDGSSNGNPPERCPCPLYFRDSTQEDHTIPHHHQGEELMDIKAEVKKEEEETYAMGDQQFKEEVEMTDKVKEEKSSLDIRSDGSSNGNPPERCPRPLYSGDSTQEGHTIPHYHQHEEEMYMKVEVKEEEEETYVMGYQESTEEVGMVVTMKQEESAPDLNTDGSSNGNPPERCHCPLYSQDSTQEGHTIPHHHQVEDLINMKVEAKEEEEQTYTRGDQQSKVTIKEEEASLDLSR</sequence>
<evidence type="ECO:0000313" key="2">
    <source>
        <dbReference type="EMBL" id="PIO16145.1"/>
    </source>
</evidence>
<evidence type="ECO:0000313" key="3">
    <source>
        <dbReference type="Proteomes" id="UP000228934"/>
    </source>
</evidence>
<protein>
    <submittedName>
        <fullName evidence="2">Uncharacterized protein</fullName>
    </submittedName>
</protein>
<feature type="region of interest" description="Disordered" evidence="1">
    <location>
        <begin position="163"/>
        <end position="200"/>
    </location>
</feature>
<dbReference type="EMBL" id="KV968459">
    <property type="protein sequence ID" value="PIO16145.1"/>
    <property type="molecule type" value="Genomic_DNA"/>
</dbReference>
<evidence type="ECO:0000256" key="1">
    <source>
        <dbReference type="SAM" id="MobiDB-lite"/>
    </source>
</evidence>
<feature type="compositionally biased region" description="Polar residues" evidence="1">
    <location>
        <begin position="223"/>
        <end position="232"/>
    </location>
</feature>
<feature type="compositionally biased region" description="Basic and acidic residues" evidence="1">
    <location>
        <begin position="32"/>
        <end position="59"/>
    </location>
</feature>
<feature type="region of interest" description="Disordered" evidence="1">
    <location>
        <begin position="215"/>
        <end position="245"/>
    </location>
</feature>
<feature type="compositionally biased region" description="Basic and acidic residues" evidence="1">
    <location>
        <begin position="233"/>
        <end position="245"/>
    </location>
</feature>
<reference evidence="3" key="1">
    <citation type="journal article" date="2017" name="Nat. Commun.">
        <title>The North American bullfrog draft genome provides insight into hormonal regulation of long noncoding RNA.</title>
        <authorList>
            <person name="Hammond S.A."/>
            <person name="Warren R.L."/>
            <person name="Vandervalk B.P."/>
            <person name="Kucuk E."/>
            <person name="Khan H."/>
            <person name="Gibb E.A."/>
            <person name="Pandoh P."/>
            <person name="Kirk H."/>
            <person name="Zhao Y."/>
            <person name="Jones M."/>
            <person name="Mungall A.J."/>
            <person name="Coope R."/>
            <person name="Pleasance S."/>
            <person name="Moore R.A."/>
            <person name="Holt R.A."/>
            <person name="Round J.M."/>
            <person name="Ohora S."/>
            <person name="Walle B.V."/>
            <person name="Veldhoen N."/>
            <person name="Helbing C.C."/>
            <person name="Birol I."/>
        </authorList>
    </citation>
    <scope>NUCLEOTIDE SEQUENCE [LARGE SCALE GENOMIC DNA]</scope>
</reference>
<feature type="non-terminal residue" evidence="2">
    <location>
        <position position="245"/>
    </location>
</feature>
<dbReference type="AlphaFoldDB" id="A0A2G9QKS9"/>
<name>A0A2G9QKS9_AQUCT</name>
<feature type="compositionally biased region" description="Basic and acidic residues" evidence="1">
    <location>
        <begin position="69"/>
        <end position="91"/>
    </location>
</feature>
<gene>
    <name evidence="2" type="ORF">AB205_0041710</name>
</gene>
<feature type="region of interest" description="Disordered" evidence="1">
    <location>
        <begin position="1"/>
        <end position="126"/>
    </location>
</feature>
<proteinExistence type="predicted"/>
<keyword evidence="3" id="KW-1185">Reference proteome</keyword>
<accession>A0A2G9QKS9</accession>